<dbReference type="GO" id="GO:0047992">
    <property type="term" value="F:hydroxylysine kinase activity"/>
    <property type="evidence" value="ECO:0007669"/>
    <property type="project" value="UniProtKB-EC"/>
</dbReference>
<feature type="domain" description="Aminoglycoside phosphotransferase" evidence="10">
    <location>
        <begin position="132"/>
        <end position="315"/>
    </location>
</feature>
<name>A0A4C1SN14_EUMVA</name>
<comment type="function">
    <text evidence="7">Catalyzes the GTP-dependent phosphorylation of 5-hydroxy-L-lysine.</text>
</comment>
<organism evidence="11 12">
    <name type="scientific">Eumeta variegata</name>
    <name type="common">Bagworm moth</name>
    <name type="synonym">Eumeta japonica</name>
    <dbReference type="NCBI Taxonomy" id="151549"/>
    <lineage>
        <taxon>Eukaryota</taxon>
        <taxon>Metazoa</taxon>
        <taxon>Ecdysozoa</taxon>
        <taxon>Arthropoda</taxon>
        <taxon>Hexapoda</taxon>
        <taxon>Insecta</taxon>
        <taxon>Pterygota</taxon>
        <taxon>Neoptera</taxon>
        <taxon>Endopterygota</taxon>
        <taxon>Lepidoptera</taxon>
        <taxon>Glossata</taxon>
        <taxon>Ditrysia</taxon>
        <taxon>Tineoidea</taxon>
        <taxon>Psychidae</taxon>
        <taxon>Oiketicinae</taxon>
        <taxon>Eumeta</taxon>
    </lineage>
</organism>
<dbReference type="PANTHER" id="PTHR21064:SF1">
    <property type="entry name" value="HYDROXYLYSINE KINASE"/>
    <property type="match status" value="1"/>
</dbReference>
<protein>
    <recommendedName>
        <fullName evidence="9">Hydroxylysine kinase</fullName>
        <ecNumber evidence="8">2.7.1.81</ecNumber>
    </recommendedName>
</protein>
<accession>A0A4C1SN14</accession>
<evidence type="ECO:0000256" key="8">
    <source>
        <dbReference type="ARBA" id="ARBA00038873"/>
    </source>
</evidence>
<dbReference type="EC" id="2.7.1.81" evidence="8"/>
<dbReference type="OrthoDB" id="9973935at2759"/>
<dbReference type="SUPFAM" id="SSF56112">
    <property type="entry name" value="Protein kinase-like (PK-like)"/>
    <property type="match status" value="2"/>
</dbReference>
<comment type="catalytic activity">
    <reaction evidence="6">
        <text>(5R)-5-hydroxy-L-lysine + GTP = (5R)-5-phosphooxy-L-lysine + GDP + H(+)</text>
        <dbReference type="Rhea" id="RHEA:19049"/>
        <dbReference type="ChEBI" id="CHEBI:15378"/>
        <dbReference type="ChEBI" id="CHEBI:37565"/>
        <dbReference type="ChEBI" id="CHEBI:57882"/>
        <dbReference type="ChEBI" id="CHEBI:58189"/>
        <dbReference type="ChEBI" id="CHEBI:58357"/>
        <dbReference type="EC" id="2.7.1.81"/>
    </reaction>
</comment>
<dbReference type="Gene3D" id="3.90.1200.10">
    <property type="match status" value="1"/>
</dbReference>
<evidence type="ECO:0000256" key="9">
    <source>
        <dbReference type="ARBA" id="ARBA00040505"/>
    </source>
</evidence>
<dbReference type="AlphaFoldDB" id="A0A4C1SN14"/>
<dbReference type="FunFam" id="3.30.200.20:FF:000549">
    <property type="entry name" value="hydroxylysine kinase"/>
    <property type="match status" value="1"/>
</dbReference>
<evidence type="ECO:0000313" key="11">
    <source>
        <dbReference type="EMBL" id="GBP03603.1"/>
    </source>
</evidence>
<evidence type="ECO:0000256" key="2">
    <source>
        <dbReference type="ARBA" id="ARBA00006219"/>
    </source>
</evidence>
<evidence type="ECO:0000256" key="4">
    <source>
        <dbReference type="ARBA" id="ARBA00022679"/>
    </source>
</evidence>
<dbReference type="Pfam" id="PF01636">
    <property type="entry name" value="APH"/>
    <property type="match status" value="1"/>
</dbReference>
<keyword evidence="5 11" id="KW-0418">Kinase</keyword>
<evidence type="ECO:0000259" key="10">
    <source>
        <dbReference type="Pfam" id="PF01636"/>
    </source>
</evidence>
<reference evidence="11 12" key="1">
    <citation type="journal article" date="2019" name="Commun. Biol.">
        <title>The bagworm genome reveals a unique fibroin gene that provides high tensile strength.</title>
        <authorList>
            <person name="Kono N."/>
            <person name="Nakamura H."/>
            <person name="Ohtoshi R."/>
            <person name="Tomita M."/>
            <person name="Numata K."/>
            <person name="Arakawa K."/>
        </authorList>
    </citation>
    <scope>NUCLEOTIDE SEQUENCE [LARGE SCALE GENOMIC DNA]</scope>
</reference>
<dbReference type="Gene3D" id="3.30.200.20">
    <property type="entry name" value="Phosphorylase Kinase, domain 1"/>
    <property type="match status" value="1"/>
</dbReference>
<dbReference type="InterPro" id="IPR002575">
    <property type="entry name" value="Aminoglycoside_PTrfase"/>
</dbReference>
<gene>
    <name evidence="11" type="primary">HYKK</name>
    <name evidence="11" type="ORF">EVAR_101897_1</name>
</gene>
<keyword evidence="12" id="KW-1185">Reference proteome</keyword>
<evidence type="ECO:0000256" key="5">
    <source>
        <dbReference type="ARBA" id="ARBA00022777"/>
    </source>
</evidence>
<evidence type="ECO:0000256" key="3">
    <source>
        <dbReference type="ARBA" id="ARBA00022490"/>
    </source>
</evidence>
<dbReference type="PANTHER" id="PTHR21064">
    <property type="entry name" value="AMINOGLYCOSIDE PHOSPHOTRANSFERASE DOMAIN-CONTAINING PROTEIN-RELATED"/>
    <property type="match status" value="1"/>
</dbReference>
<dbReference type="STRING" id="151549.A0A4C1SN14"/>
<keyword evidence="4" id="KW-0808">Transferase</keyword>
<dbReference type="InterPro" id="IPR011009">
    <property type="entry name" value="Kinase-like_dom_sf"/>
</dbReference>
<evidence type="ECO:0000256" key="7">
    <source>
        <dbReference type="ARBA" id="ARBA00037368"/>
    </source>
</evidence>
<keyword evidence="3" id="KW-0963">Cytoplasm</keyword>
<comment type="caution">
    <text evidence="11">The sequence shown here is derived from an EMBL/GenBank/DDBJ whole genome shotgun (WGS) entry which is preliminary data.</text>
</comment>
<proteinExistence type="inferred from homology"/>
<dbReference type="InterPro" id="IPR050249">
    <property type="entry name" value="Pseudomonas-type_ThrB"/>
</dbReference>
<evidence type="ECO:0000313" key="12">
    <source>
        <dbReference type="Proteomes" id="UP000299102"/>
    </source>
</evidence>
<evidence type="ECO:0000256" key="1">
    <source>
        <dbReference type="ARBA" id="ARBA00004496"/>
    </source>
</evidence>
<comment type="similarity">
    <text evidence="2">Belongs to the aminoglycoside phosphotransferase family.</text>
</comment>
<comment type="subcellular location">
    <subcellularLocation>
        <location evidence="1">Cytoplasm</location>
    </subcellularLocation>
</comment>
<evidence type="ECO:0000256" key="6">
    <source>
        <dbReference type="ARBA" id="ARBA00036820"/>
    </source>
</evidence>
<dbReference type="GO" id="GO:0005737">
    <property type="term" value="C:cytoplasm"/>
    <property type="evidence" value="ECO:0007669"/>
    <property type="project" value="UniProtKB-SubCell"/>
</dbReference>
<dbReference type="EMBL" id="BGZK01000010">
    <property type="protein sequence ID" value="GBP03603.1"/>
    <property type="molecule type" value="Genomic_DNA"/>
</dbReference>
<dbReference type="Proteomes" id="UP000299102">
    <property type="component" value="Unassembled WGS sequence"/>
</dbReference>
<sequence>MVSEEKDSGVVAMMLVLQPRNRISQRDDLVKVMTTVNSCTPAEFELKIIRAKKAKQNIERRMSETKPAMVLEPGASIKPVIDEEGVKLLAERLYGISVLELIEMNGYDDKNYKIIEDPNVKNPLITNHCPNGYVLKIMNSMDSQNLSVVEAQNEIMNFLNTRSISCPKPIRNVYGHLYSVESIGGKSHVVRLLEYLPGELLKDVPKSEFLFYQAGEFIATLDTTLQNFNHSGLVTREHIWMLSKVPELEKFKYVIKDAEKLDMAEEVMRYIIEIIKMAEEVIEEFKYAVVPRLGELEKGVIHGDFNEMNILASPRPGSSAPTSCLPSISAPSVEICTNTAKIHELLRCGGRRWTRKNEYRVCGVLDFGDIQYSYYVFELAITMTYMMLVSGDPRTGGLVLAGYTLNRRLPHDEYRLLKTLVSARLVQSLILGAYTAEQDPKNTYVTSTEKADGWGLLKKIRKTKYSPDEEDPTNWQKIANDYLTKS</sequence>